<protein>
    <submittedName>
        <fullName evidence="1">Uncharacterized protein</fullName>
    </submittedName>
</protein>
<proteinExistence type="predicted"/>
<evidence type="ECO:0000313" key="2">
    <source>
        <dbReference type="Proteomes" id="UP000824107"/>
    </source>
</evidence>
<dbReference type="EMBL" id="DVNC01000012">
    <property type="protein sequence ID" value="HIU52676.1"/>
    <property type="molecule type" value="Genomic_DNA"/>
</dbReference>
<name>A0A9D1M348_9PROT</name>
<dbReference type="AlphaFoldDB" id="A0A9D1M348"/>
<gene>
    <name evidence="1" type="ORF">IAD20_01180</name>
</gene>
<dbReference type="Proteomes" id="UP000824107">
    <property type="component" value="Unassembled WGS sequence"/>
</dbReference>
<organism evidence="1 2">
    <name type="scientific">Candidatus Scatocola faecipullorum</name>
    <dbReference type="NCBI Taxonomy" id="2840917"/>
    <lineage>
        <taxon>Bacteria</taxon>
        <taxon>Pseudomonadati</taxon>
        <taxon>Pseudomonadota</taxon>
        <taxon>Alphaproteobacteria</taxon>
        <taxon>Rhodospirillales</taxon>
        <taxon>Rhodospirillaceae</taxon>
        <taxon>Rhodospirillaceae incertae sedis</taxon>
        <taxon>Candidatus Scatocola</taxon>
    </lineage>
</organism>
<reference evidence="1" key="2">
    <citation type="journal article" date="2021" name="PeerJ">
        <title>Extensive microbial diversity within the chicken gut microbiome revealed by metagenomics and culture.</title>
        <authorList>
            <person name="Gilroy R."/>
            <person name="Ravi A."/>
            <person name="Getino M."/>
            <person name="Pursley I."/>
            <person name="Horton D.L."/>
            <person name="Alikhan N.F."/>
            <person name="Baker D."/>
            <person name="Gharbi K."/>
            <person name="Hall N."/>
            <person name="Watson M."/>
            <person name="Adriaenssens E.M."/>
            <person name="Foster-Nyarko E."/>
            <person name="Jarju S."/>
            <person name="Secka A."/>
            <person name="Antonio M."/>
            <person name="Oren A."/>
            <person name="Chaudhuri R.R."/>
            <person name="La Ragione R."/>
            <person name="Hildebrand F."/>
            <person name="Pallen M.J."/>
        </authorList>
    </citation>
    <scope>NUCLEOTIDE SEQUENCE</scope>
    <source>
        <strain evidence="1">ChiW3-316</strain>
    </source>
</reference>
<comment type="caution">
    <text evidence="1">The sequence shown here is derived from an EMBL/GenBank/DDBJ whole genome shotgun (WGS) entry which is preliminary data.</text>
</comment>
<accession>A0A9D1M348</accession>
<reference evidence="1" key="1">
    <citation type="submission" date="2020-10" db="EMBL/GenBank/DDBJ databases">
        <authorList>
            <person name="Gilroy R."/>
        </authorList>
    </citation>
    <scope>NUCLEOTIDE SEQUENCE</scope>
    <source>
        <strain evidence="1">ChiW3-316</strain>
    </source>
</reference>
<sequence>MLNNPFAKLFYDKFQEEVLNQSTFYGDKETITHGPLENKFIERFNLFLKRCGQKTIDISHHCISDKKLARFCSSLRFYMIRNVQNLPDITSEFSRDKDLISLFDSSAQYLINRSRQYRLRGKRTQQLSDIYDYTVWKVKFQDDRGSTQMIPAKIPAKPTGTALFVFDPNRCPQNEALAGKVFHHDMQDAFSGSRHEEIKTFFIHMPPSYPEEIAAANVLTTIRYPDEYTEADMTFAREQWSNYLGRNLKYNEDNEIISGYRYEDNDFVEAMKGLKIFGYCAAAADAHRCLKAFKNLAEQIYEPEVVSRAMKNVTLMAYALMPLEEKTDYQGIYFMSNDINDLSNPEHVMMTNFPELYPQIRISKADLQIADSKITETAAGDFIIVSPMPESSIQMDKNGRLVDKLKDKNSRPARLTLDMSLPAAKSAANPRKKEWRDGHRLQNSTSANLGSVNHIMFKTVFNNVLAGKTGADIFGKAATGNPNYILTPAIAYAHRRKLKE</sequence>
<evidence type="ECO:0000313" key="1">
    <source>
        <dbReference type="EMBL" id="HIU52676.1"/>
    </source>
</evidence>